<dbReference type="CDD" id="cd02503">
    <property type="entry name" value="MobA"/>
    <property type="match status" value="1"/>
</dbReference>
<comment type="caution">
    <text evidence="8">Lacks conserved residue(s) required for the propagation of feature annotation.</text>
</comment>
<dbReference type="GO" id="GO:0005525">
    <property type="term" value="F:GTP binding"/>
    <property type="evidence" value="ECO:0007669"/>
    <property type="project" value="UniProtKB-UniRule"/>
</dbReference>
<keyword evidence="3 8" id="KW-0479">Metal-binding</keyword>
<feature type="binding site" evidence="8">
    <location>
        <position position="142"/>
    </location>
    <ligand>
        <name>Mg(2+)</name>
        <dbReference type="ChEBI" id="CHEBI:18420"/>
    </ligand>
</feature>
<evidence type="ECO:0000259" key="9">
    <source>
        <dbReference type="Pfam" id="PF12804"/>
    </source>
</evidence>
<dbReference type="AlphaFoldDB" id="A0A4P6M5X7"/>
<dbReference type="SUPFAM" id="SSF53448">
    <property type="entry name" value="Nucleotide-diphospho-sugar transferases"/>
    <property type="match status" value="1"/>
</dbReference>
<evidence type="ECO:0000256" key="2">
    <source>
        <dbReference type="ARBA" id="ARBA00022679"/>
    </source>
</evidence>
<dbReference type="InterPro" id="IPR025877">
    <property type="entry name" value="MobA-like_NTP_Trfase"/>
</dbReference>
<organism evidence="10 11">
    <name type="scientific">Blautia producta</name>
    <dbReference type="NCBI Taxonomy" id="33035"/>
    <lineage>
        <taxon>Bacteria</taxon>
        <taxon>Bacillati</taxon>
        <taxon>Bacillota</taxon>
        <taxon>Clostridia</taxon>
        <taxon>Lachnospirales</taxon>
        <taxon>Lachnospiraceae</taxon>
        <taxon>Blautia</taxon>
    </lineage>
</organism>
<keyword evidence="1 8" id="KW-0963">Cytoplasm</keyword>
<evidence type="ECO:0000256" key="5">
    <source>
        <dbReference type="ARBA" id="ARBA00022842"/>
    </source>
</evidence>
<comment type="subcellular location">
    <subcellularLocation>
        <location evidence="8">Cytoplasm</location>
    </subcellularLocation>
</comment>
<evidence type="ECO:0000256" key="6">
    <source>
        <dbReference type="ARBA" id="ARBA00023134"/>
    </source>
</evidence>
<dbReference type="Gene3D" id="3.90.550.10">
    <property type="entry name" value="Spore Coat Polysaccharide Biosynthesis Protein SpsA, Chain A"/>
    <property type="match status" value="2"/>
</dbReference>
<keyword evidence="6 8" id="KW-0342">GTP-binding</keyword>
<evidence type="ECO:0000313" key="11">
    <source>
        <dbReference type="Proteomes" id="UP000289794"/>
    </source>
</evidence>
<evidence type="ECO:0000256" key="4">
    <source>
        <dbReference type="ARBA" id="ARBA00022741"/>
    </source>
</evidence>
<dbReference type="InterPro" id="IPR017850">
    <property type="entry name" value="Alkaline_phosphatase_core_sf"/>
</dbReference>
<reference evidence="10 11" key="1">
    <citation type="submission" date="2019-01" db="EMBL/GenBank/DDBJ databases">
        <title>PMF-metabolizing Aryl O-demethylase.</title>
        <authorList>
            <person name="Kim M."/>
        </authorList>
    </citation>
    <scope>NUCLEOTIDE SEQUENCE [LARGE SCALE GENOMIC DNA]</scope>
    <source>
        <strain evidence="10 11">PMF1</strain>
    </source>
</reference>
<dbReference type="Pfam" id="PF12804">
    <property type="entry name" value="NTP_transf_3"/>
    <property type="match status" value="2"/>
</dbReference>
<feature type="domain" description="MobA-like NTP transferase" evidence="9">
    <location>
        <begin position="94"/>
        <end position="198"/>
    </location>
</feature>
<dbReference type="Proteomes" id="UP000289794">
    <property type="component" value="Chromosome"/>
</dbReference>
<dbReference type="GO" id="GO:0061603">
    <property type="term" value="F:molybdenum cofactor guanylyltransferase activity"/>
    <property type="evidence" value="ECO:0007669"/>
    <property type="project" value="UniProtKB-EC"/>
</dbReference>
<keyword evidence="10" id="KW-0548">Nucleotidyltransferase</keyword>
<feature type="binding site" evidence="8">
    <location>
        <position position="142"/>
    </location>
    <ligand>
        <name>GTP</name>
        <dbReference type="ChEBI" id="CHEBI:37565"/>
    </ligand>
</feature>
<dbReference type="GO" id="GO:0006777">
    <property type="term" value="P:Mo-molybdopterin cofactor biosynthetic process"/>
    <property type="evidence" value="ECO:0007669"/>
    <property type="project" value="UniProtKB-KW"/>
</dbReference>
<dbReference type="EMBL" id="CP035945">
    <property type="protein sequence ID" value="QBE98983.1"/>
    <property type="molecule type" value="Genomic_DNA"/>
</dbReference>
<evidence type="ECO:0000256" key="8">
    <source>
        <dbReference type="HAMAP-Rule" id="MF_00316"/>
    </source>
</evidence>
<dbReference type="HAMAP" id="MF_00316">
    <property type="entry name" value="MobA"/>
    <property type="match status" value="1"/>
</dbReference>
<dbReference type="GO" id="GO:0005737">
    <property type="term" value="C:cytoplasm"/>
    <property type="evidence" value="ECO:0007669"/>
    <property type="project" value="UniProtKB-SubCell"/>
</dbReference>
<dbReference type="Pfam" id="PF01663">
    <property type="entry name" value="Phosphodiest"/>
    <property type="match status" value="1"/>
</dbReference>
<feature type="binding site" evidence="8">
    <location>
        <position position="21"/>
    </location>
    <ligand>
        <name>GTP</name>
        <dbReference type="ChEBI" id="CHEBI:37565"/>
    </ligand>
</feature>
<dbReference type="PANTHER" id="PTHR19136">
    <property type="entry name" value="MOLYBDENUM COFACTOR GUANYLYLTRANSFERASE"/>
    <property type="match status" value="1"/>
</dbReference>
<keyword evidence="2 8" id="KW-0808">Transferase</keyword>
<keyword evidence="5 8" id="KW-0460">Magnesium</keyword>
<feature type="domain" description="MobA-like NTP transferase" evidence="9">
    <location>
        <begin position="8"/>
        <end position="66"/>
    </location>
</feature>
<comment type="function">
    <text evidence="8">Transfers a GMP moiety from GTP to Mo-molybdopterin (Mo-MPT) cofactor (Moco or molybdenum cofactor) to form Mo-molybdopterin guanine dinucleotide (Mo-MGD) cofactor.</text>
</comment>
<dbReference type="InterPro" id="IPR013482">
    <property type="entry name" value="Molybde_CF_guanTrfase"/>
</dbReference>
<dbReference type="RefSeq" id="WP_130182217.1">
    <property type="nucleotide sequence ID" value="NZ_CP035945.1"/>
</dbReference>
<comment type="domain">
    <text evidence="8">The N-terminal domain determines nucleotide recognition and specific binding, while the C-terminal domain determines the specific binding to the target protein.</text>
</comment>
<dbReference type="PANTHER" id="PTHR19136:SF81">
    <property type="entry name" value="MOLYBDENUM COFACTOR GUANYLYLTRANSFERASE"/>
    <property type="match status" value="1"/>
</dbReference>
<dbReference type="GO" id="GO:0046872">
    <property type="term" value="F:metal ion binding"/>
    <property type="evidence" value="ECO:0007669"/>
    <property type="project" value="UniProtKB-KW"/>
</dbReference>
<proteinExistence type="inferred from homology"/>
<dbReference type="InterPro" id="IPR029044">
    <property type="entry name" value="Nucleotide-diphossugar_trans"/>
</dbReference>
<accession>A0A4P6M5X7</accession>
<dbReference type="SUPFAM" id="SSF53649">
    <property type="entry name" value="Alkaline phosphatase-like"/>
    <property type="match status" value="1"/>
</dbReference>
<dbReference type="Gene3D" id="3.40.720.10">
    <property type="entry name" value="Alkaline Phosphatase, subunit A"/>
    <property type="match status" value="2"/>
</dbReference>
<feature type="binding site" evidence="8">
    <location>
        <position position="113"/>
    </location>
    <ligand>
        <name>GTP</name>
        <dbReference type="ChEBI" id="CHEBI:37565"/>
    </ligand>
</feature>
<sequence length="472" mass="53738">MIKIAAGILAGGKSSRMGSDKASLTWNGNTFLHTLLDVCRDFPEIYVSVDDREKYRDFLGIYVSENDRKRHRNFPETHVSEEDMKRHRNFPEKYVLENDRKEYRDLHCTFVEDEKKGYGPLEGIYQILKQMDAQYAVMLATDMPMISREFLKELVSHVTGEEDCLVLRKEGRPQPLCSVYGKKVLPIVEEMRRNKEHRPRLLFQRANTRYLDIEELGFGEAVIANVNTPEEYEQLCFQYGRKLQEFAPCVREKLRHGKVLVCYLDGMGYRMYKNAADNGFIPFISRNFSVIPVRTVEPPVTNPAMATMITGELPGVHGVYSRKDRGVLVPTLFAGRSAENTAFLEGDTRILKTELSPRLHAAAKGKGCDHWICRDACRAVLEGKEFIFAHFHEIDDAAHAEGPVSLACMEKLRETDGYIEELSGIFSGEILLISDHGIHETEDGGDHGENPCCDAANPYDMEDMLAVWGERI</sequence>
<keyword evidence="4 8" id="KW-0547">Nucleotide-binding</keyword>
<dbReference type="EC" id="2.7.7.77" evidence="8"/>
<protein>
    <recommendedName>
        <fullName evidence="8">Probable molybdenum cofactor guanylyltransferase</fullName>
        <shortName evidence="8">MoCo guanylyltransferase</shortName>
        <ecNumber evidence="8">2.7.7.77</ecNumber>
    </recommendedName>
    <alternativeName>
        <fullName evidence="8">GTP:molybdopterin guanylyltransferase</fullName>
    </alternativeName>
    <alternativeName>
        <fullName evidence="8">Mo-MPT guanylyltransferase</fullName>
    </alternativeName>
    <alternativeName>
        <fullName evidence="8">Molybdopterin guanylyltransferase</fullName>
    </alternativeName>
    <alternativeName>
        <fullName evidence="8">Molybdopterin-guanine dinucleotide synthase</fullName>
        <shortName evidence="8">MGD synthase</shortName>
    </alternativeName>
</protein>
<feature type="binding site" evidence="8">
    <location>
        <begin position="9"/>
        <end position="11"/>
    </location>
    <ligand>
        <name>GTP</name>
        <dbReference type="ChEBI" id="CHEBI:37565"/>
    </ligand>
</feature>
<dbReference type="KEGG" id="bpro:PMF13cell1_04552"/>
<evidence type="ECO:0000313" key="10">
    <source>
        <dbReference type="EMBL" id="QBE98983.1"/>
    </source>
</evidence>
<comment type="catalytic activity">
    <reaction evidence="8">
        <text>Mo-molybdopterin + GTP + H(+) = Mo-molybdopterin guanine dinucleotide + diphosphate</text>
        <dbReference type="Rhea" id="RHEA:34243"/>
        <dbReference type="ChEBI" id="CHEBI:15378"/>
        <dbReference type="ChEBI" id="CHEBI:33019"/>
        <dbReference type="ChEBI" id="CHEBI:37565"/>
        <dbReference type="ChEBI" id="CHEBI:71302"/>
        <dbReference type="ChEBI" id="CHEBI:71310"/>
        <dbReference type="EC" id="2.7.7.77"/>
    </reaction>
</comment>
<comment type="similarity">
    <text evidence="8">Belongs to the MobA family.</text>
</comment>
<keyword evidence="7 8" id="KW-0501">Molybdenum cofactor biosynthesis</keyword>
<gene>
    <name evidence="10" type="primary">mobA_2</name>
    <name evidence="8" type="synonym">mobA</name>
    <name evidence="10" type="ORF">PMF13cell1_04552</name>
</gene>
<name>A0A4P6M5X7_9FIRM</name>
<dbReference type="InterPro" id="IPR002591">
    <property type="entry name" value="Phosphodiest/P_Trfase"/>
</dbReference>
<evidence type="ECO:0000256" key="1">
    <source>
        <dbReference type="ARBA" id="ARBA00022490"/>
    </source>
</evidence>
<comment type="cofactor">
    <cofactor evidence="8">
        <name>Mg(2+)</name>
        <dbReference type="ChEBI" id="CHEBI:18420"/>
    </cofactor>
</comment>
<evidence type="ECO:0000256" key="7">
    <source>
        <dbReference type="ARBA" id="ARBA00023150"/>
    </source>
</evidence>
<evidence type="ECO:0000256" key="3">
    <source>
        <dbReference type="ARBA" id="ARBA00022723"/>
    </source>
</evidence>